<evidence type="ECO:0000256" key="3">
    <source>
        <dbReference type="ARBA" id="ARBA00023163"/>
    </source>
</evidence>
<dbReference type="InterPro" id="IPR011711">
    <property type="entry name" value="GntR_C"/>
</dbReference>
<name>A0ABX0Q8L0_9GAMM</name>
<feature type="domain" description="HTH gntR-type" evidence="4">
    <location>
        <begin position="8"/>
        <end position="76"/>
    </location>
</feature>
<proteinExistence type="predicted"/>
<dbReference type="Gene3D" id="1.20.120.530">
    <property type="entry name" value="GntR ligand-binding domain-like"/>
    <property type="match status" value="1"/>
</dbReference>
<evidence type="ECO:0000313" key="5">
    <source>
        <dbReference type="EMBL" id="NID06844.1"/>
    </source>
</evidence>
<evidence type="ECO:0000256" key="1">
    <source>
        <dbReference type="ARBA" id="ARBA00023015"/>
    </source>
</evidence>
<keyword evidence="3" id="KW-0804">Transcription</keyword>
<keyword evidence="2" id="KW-0238">DNA-binding</keyword>
<organism evidence="5 6">
    <name type="scientific">Luteibacter jiangsuensis</name>
    <dbReference type="NCBI Taxonomy" id="637577"/>
    <lineage>
        <taxon>Bacteria</taxon>
        <taxon>Pseudomonadati</taxon>
        <taxon>Pseudomonadota</taxon>
        <taxon>Gammaproteobacteria</taxon>
        <taxon>Lysobacterales</taxon>
        <taxon>Rhodanobacteraceae</taxon>
        <taxon>Luteibacter</taxon>
    </lineage>
</organism>
<reference evidence="5 6" key="1">
    <citation type="journal article" date="2011" name="Curr. Microbiol.">
        <title>Luteibacter jiangsuensis sp. nov.: a methamidophos-degrading bacterium isolated from a methamidophos-manufacturing factory.</title>
        <authorList>
            <person name="Wang L."/>
            <person name="Wang G.L."/>
            <person name="Li S.P."/>
            <person name="Jiang J.D."/>
        </authorList>
    </citation>
    <scope>NUCLEOTIDE SEQUENCE [LARGE SCALE GENOMIC DNA]</scope>
    <source>
        <strain evidence="5 6">CGMCC 1.10133</strain>
    </source>
</reference>
<accession>A0ABX0Q8L0</accession>
<dbReference type="SMART" id="SM00345">
    <property type="entry name" value="HTH_GNTR"/>
    <property type="match status" value="1"/>
</dbReference>
<dbReference type="SUPFAM" id="SSF48008">
    <property type="entry name" value="GntR ligand-binding domain-like"/>
    <property type="match status" value="1"/>
</dbReference>
<dbReference type="SMART" id="SM00895">
    <property type="entry name" value="FCD"/>
    <property type="match status" value="1"/>
</dbReference>
<dbReference type="CDD" id="cd07377">
    <property type="entry name" value="WHTH_GntR"/>
    <property type="match status" value="1"/>
</dbReference>
<dbReference type="Pfam" id="PF07729">
    <property type="entry name" value="FCD"/>
    <property type="match status" value="1"/>
</dbReference>
<dbReference type="PRINTS" id="PR00035">
    <property type="entry name" value="HTHGNTR"/>
</dbReference>
<evidence type="ECO:0000256" key="2">
    <source>
        <dbReference type="ARBA" id="ARBA00023125"/>
    </source>
</evidence>
<protein>
    <submittedName>
        <fullName evidence="5">FadR family transcriptional regulator</fullName>
    </submittedName>
</protein>
<dbReference type="Gene3D" id="1.10.10.10">
    <property type="entry name" value="Winged helix-like DNA-binding domain superfamily/Winged helix DNA-binding domain"/>
    <property type="match status" value="1"/>
</dbReference>
<dbReference type="PROSITE" id="PS50949">
    <property type="entry name" value="HTH_GNTR"/>
    <property type="match status" value="1"/>
</dbReference>
<evidence type="ECO:0000259" key="4">
    <source>
        <dbReference type="PROSITE" id="PS50949"/>
    </source>
</evidence>
<dbReference type="SUPFAM" id="SSF46785">
    <property type="entry name" value="Winged helix' DNA-binding domain"/>
    <property type="match status" value="1"/>
</dbReference>
<dbReference type="PANTHER" id="PTHR43537">
    <property type="entry name" value="TRANSCRIPTIONAL REGULATOR, GNTR FAMILY"/>
    <property type="match status" value="1"/>
</dbReference>
<dbReference type="InterPro" id="IPR036390">
    <property type="entry name" value="WH_DNA-bd_sf"/>
</dbReference>
<keyword evidence="1" id="KW-0805">Transcription regulation</keyword>
<dbReference type="EMBL" id="JAAQQR010000012">
    <property type="protein sequence ID" value="NID06844.1"/>
    <property type="molecule type" value="Genomic_DNA"/>
</dbReference>
<keyword evidence="6" id="KW-1185">Reference proteome</keyword>
<dbReference type="InterPro" id="IPR000524">
    <property type="entry name" value="Tscrpt_reg_HTH_GntR"/>
</dbReference>
<gene>
    <name evidence="5" type="ORF">HBF26_18300</name>
</gene>
<sequence length="238" mass="26428">MVKPVAARNLHSQVVRELGQLIVSGKLAPGEGLPREETLAEQMQVSRTALREAMKVLVAKGLIESRQRTGARVRDVVHWKQLDPDVLAWRCALMPTESFVEKLVEMREVIEPAAAAAAARRRTPEQLADLKRAYGAMAAAVDLDAWAEADLAFHETLLRATNNELIASLFSVIETALGTYFLLSARKAANFKAALPHHEKVYEAVRKRQPENARQAMLSMVALSRNNMRTGLRRTKAV</sequence>
<dbReference type="PANTHER" id="PTHR43537:SF44">
    <property type="entry name" value="GNTR FAMILY REGULATORY PROTEIN"/>
    <property type="match status" value="1"/>
</dbReference>
<dbReference type="InterPro" id="IPR008920">
    <property type="entry name" value="TF_FadR/GntR_C"/>
</dbReference>
<comment type="caution">
    <text evidence="5">The sequence shown here is derived from an EMBL/GenBank/DDBJ whole genome shotgun (WGS) entry which is preliminary data.</text>
</comment>
<dbReference type="Pfam" id="PF00392">
    <property type="entry name" value="GntR"/>
    <property type="match status" value="1"/>
</dbReference>
<evidence type="ECO:0000313" key="6">
    <source>
        <dbReference type="Proteomes" id="UP001429601"/>
    </source>
</evidence>
<dbReference type="Proteomes" id="UP001429601">
    <property type="component" value="Unassembled WGS sequence"/>
</dbReference>
<dbReference type="InterPro" id="IPR036388">
    <property type="entry name" value="WH-like_DNA-bd_sf"/>
</dbReference>